<evidence type="ECO:0000256" key="4">
    <source>
        <dbReference type="PROSITE-ProRule" id="PRU01240"/>
    </source>
</evidence>
<gene>
    <name evidence="6" type="ORF">SAMN04487935_1774</name>
</gene>
<evidence type="ECO:0000256" key="3">
    <source>
        <dbReference type="ARBA" id="ARBA00022825"/>
    </source>
</evidence>
<dbReference type="GO" id="GO:0016020">
    <property type="term" value="C:membrane"/>
    <property type="evidence" value="ECO:0007669"/>
    <property type="project" value="TreeGrafter"/>
</dbReference>
<dbReference type="InterPro" id="IPR015500">
    <property type="entry name" value="Peptidase_S8_subtilisin-rel"/>
</dbReference>
<feature type="active site" description="Charge relay system" evidence="4">
    <location>
        <position position="291"/>
    </location>
</feature>
<organism evidence="6 7">
    <name type="scientific">Flavobacterium noncentrifugens</name>
    <dbReference type="NCBI Taxonomy" id="1128970"/>
    <lineage>
        <taxon>Bacteria</taxon>
        <taxon>Pseudomonadati</taxon>
        <taxon>Bacteroidota</taxon>
        <taxon>Flavobacteriia</taxon>
        <taxon>Flavobacteriales</taxon>
        <taxon>Flavobacteriaceae</taxon>
        <taxon>Flavobacterium</taxon>
    </lineage>
</organism>
<dbReference type="CDD" id="cd00306">
    <property type="entry name" value="Peptidases_S8_S53"/>
    <property type="match status" value="1"/>
</dbReference>
<evidence type="ECO:0000256" key="2">
    <source>
        <dbReference type="ARBA" id="ARBA00022801"/>
    </source>
</evidence>
<dbReference type="PANTHER" id="PTHR42884:SF14">
    <property type="entry name" value="NEUROENDOCRINE CONVERTASE 1"/>
    <property type="match status" value="1"/>
</dbReference>
<dbReference type="InterPro" id="IPR023827">
    <property type="entry name" value="Peptidase_S8_Asp-AS"/>
</dbReference>
<keyword evidence="1 4" id="KW-0645">Protease</keyword>
<dbReference type="InterPro" id="IPR000209">
    <property type="entry name" value="Peptidase_S8/S53_dom"/>
</dbReference>
<feature type="active site" description="Charge relay system" evidence="4">
    <location>
        <position position="241"/>
    </location>
</feature>
<dbReference type="PROSITE" id="PS00136">
    <property type="entry name" value="SUBTILASE_ASP"/>
    <property type="match status" value="1"/>
</dbReference>
<protein>
    <submittedName>
        <fullName evidence="6">Subtilase family protein</fullName>
    </submittedName>
</protein>
<accession>A0A1G8WDN8</accession>
<dbReference type="EMBL" id="FNEZ01000002">
    <property type="protein sequence ID" value="SDJ76449.1"/>
    <property type="molecule type" value="Genomic_DNA"/>
</dbReference>
<dbReference type="STRING" id="1128970.SAMN04487935_1774"/>
<dbReference type="PROSITE" id="PS51892">
    <property type="entry name" value="SUBTILASE"/>
    <property type="match status" value="1"/>
</dbReference>
<evidence type="ECO:0000256" key="1">
    <source>
        <dbReference type="ARBA" id="ARBA00022670"/>
    </source>
</evidence>
<proteinExistence type="inferred from homology"/>
<reference evidence="6 7" key="1">
    <citation type="submission" date="2016-10" db="EMBL/GenBank/DDBJ databases">
        <authorList>
            <person name="de Groot N.N."/>
        </authorList>
    </citation>
    <scope>NUCLEOTIDE SEQUENCE [LARGE SCALE GENOMIC DNA]</scope>
    <source>
        <strain evidence="6 7">CGMCC 1.10076</strain>
    </source>
</reference>
<dbReference type="GO" id="GO:0016485">
    <property type="term" value="P:protein processing"/>
    <property type="evidence" value="ECO:0007669"/>
    <property type="project" value="TreeGrafter"/>
</dbReference>
<dbReference type="InterPro" id="IPR036852">
    <property type="entry name" value="Peptidase_S8/S53_dom_sf"/>
</dbReference>
<keyword evidence="7" id="KW-1185">Reference proteome</keyword>
<dbReference type="Gene3D" id="3.40.50.200">
    <property type="entry name" value="Peptidase S8/S53 domain"/>
    <property type="match status" value="1"/>
</dbReference>
<name>A0A1G8WDN8_9FLAO</name>
<evidence type="ECO:0000259" key="5">
    <source>
        <dbReference type="Pfam" id="PF00082"/>
    </source>
</evidence>
<sequence length="517" mass="55798">MVFESHNNSNMIKSNLKLLLFLFLIVSCSKDDNSISIENQVAVETFKSDPMTPQQINSEIDRSIQSKGSFNWSEASTYILWSATKNGNYIVSIGFGNGKNDFDRSKSASNQKIQEAILKIILDNEATTLDKTLISQDEFLNSIDVIVTKPQTIAALRKSKYIRYIEPGDYKYFAVRSMLKGQQSTNSSSGSGCGFDSSVLSSADYTVVTPNAKAAWTLYQHNIPAAWNYSTGRGITIGIVDTGVSPNQTLLGSNFNDGLSTGRTIQKYGTYVDSVWPWSTTTDGPNDQCGHGTSMASAAAAPRNDNGLPVGVAYNANLVTYRAASNVVLDGFQEQSGVKNALTALGNNTNVKIISMSMGHIFSVGKIEDGIKYAYSKGKLIFCAGGTSTSFTTFVGVIFPASMAEAVAVTGIKEGATYEKCDDCHSGSKIDFTVVMQRTATGNTTPVVSYYDNQSDYVGGSSVATATTAGIAALVWAKNPTWTRDQVLNKMKQSARFYPTKNPEFGYGNINALQAVQ</sequence>
<feature type="active site" description="Charge relay system" evidence="4">
    <location>
        <position position="462"/>
    </location>
</feature>
<comment type="similarity">
    <text evidence="4">Belongs to the peptidase S8 family.</text>
</comment>
<keyword evidence="3 4" id="KW-0720">Serine protease</keyword>
<evidence type="ECO:0000313" key="7">
    <source>
        <dbReference type="Proteomes" id="UP000199580"/>
    </source>
</evidence>
<dbReference type="Proteomes" id="UP000199580">
    <property type="component" value="Unassembled WGS sequence"/>
</dbReference>
<evidence type="ECO:0000313" key="6">
    <source>
        <dbReference type="EMBL" id="SDJ76449.1"/>
    </source>
</evidence>
<keyword evidence="2 4" id="KW-0378">Hydrolase</keyword>
<dbReference type="PRINTS" id="PR00723">
    <property type="entry name" value="SUBTILISIN"/>
</dbReference>
<dbReference type="AlphaFoldDB" id="A0A1G8WDN8"/>
<dbReference type="Pfam" id="PF00082">
    <property type="entry name" value="Peptidase_S8"/>
    <property type="match status" value="1"/>
</dbReference>
<dbReference type="SUPFAM" id="SSF52743">
    <property type="entry name" value="Subtilisin-like"/>
    <property type="match status" value="1"/>
</dbReference>
<dbReference type="PANTHER" id="PTHR42884">
    <property type="entry name" value="PROPROTEIN CONVERTASE SUBTILISIN/KEXIN-RELATED"/>
    <property type="match status" value="1"/>
</dbReference>
<dbReference type="GO" id="GO:0004252">
    <property type="term" value="F:serine-type endopeptidase activity"/>
    <property type="evidence" value="ECO:0007669"/>
    <property type="project" value="UniProtKB-UniRule"/>
</dbReference>
<feature type="domain" description="Peptidase S8/S53" evidence="5">
    <location>
        <begin position="232"/>
        <end position="508"/>
    </location>
</feature>